<evidence type="ECO:0000256" key="6">
    <source>
        <dbReference type="ARBA" id="ARBA00022984"/>
    </source>
</evidence>
<dbReference type="RefSeq" id="WP_009490059.1">
    <property type="nucleotide sequence ID" value="NZ_AMYT01000017.1"/>
</dbReference>
<feature type="domain" description="Glycosyl transferase family 28 C-terminal" evidence="12">
    <location>
        <begin position="189"/>
        <end position="353"/>
    </location>
</feature>
<dbReference type="AlphaFoldDB" id="K8ZBD2"/>
<evidence type="ECO:0000256" key="8">
    <source>
        <dbReference type="ARBA" id="ARBA00023306"/>
    </source>
</evidence>
<comment type="function">
    <text evidence="10">Cell wall formation. Catalyzes the transfer of a GlcNAc subunit on undecaprenyl-pyrophosphoryl-MurNAc-pentapeptide (lipid intermediate I) to form undecaprenyl-pyrophosphoryl-MurNAc-(pentapeptide)GlcNAc (lipid intermediate II).</text>
</comment>
<feature type="binding site" evidence="10">
    <location>
        <begin position="10"/>
        <end position="12"/>
    </location>
    <ligand>
        <name>UDP-N-acetyl-alpha-D-glucosamine</name>
        <dbReference type="ChEBI" id="CHEBI:57705"/>
    </ligand>
</feature>
<comment type="pathway">
    <text evidence="10">Cell wall biogenesis; peptidoglycan biosynthesis.</text>
</comment>
<evidence type="ECO:0000256" key="2">
    <source>
        <dbReference type="ARBA" id="ARBA00022618"/>
    </source>
</evidence>
<evidence type="ECO:0000259" key="12">
    <source>
        <dbReference type="Pfam" id="PF04101"/>
    </source>
</evidence>
<dbReference type="UniPathway" id="UPA00219"/>
<dbReference type="PATRIC" id="fig|1234409.3.peg.644"/>
<dbReference type="PANTHER" id="PTHR21015">
    <property type="entry name" value="UDP-N-ACETYLGLUCOSAMINE--N-ACETYLMURAMYL-(PENTAPEPTIDE) PYROPHOSPHORYL-UNDECAPRENOL N-ACETYLGLUCOSAMINE TRANSFERASE 1"/>
    <property type="match status" value="1"/>
</dbReference>
<feature type="binding site" evidence="10">
    <location>
        <position position="249"/>
    </location>
    <ligand>
        <name>UDP-N-acetyl-alpha-D-glucosamine</name>
        <dbReference type="ChEBI" id="CHEBI:57705"/>
    </ligand>
</feature>
<comment type="catalytic activity">
    <reaction evidence="10">
        <text>Mur2Ac(oyl-L-Ala-gamma-D-Glu-L-Lys-D-Ala-D-Ala)-di-trans,octa-cis-undecaprenyl diphosphate + UDP-N-acetyl-alpha-D-glucosamine = beta-D-GlcNAc-(1-&gt;4)-Mur2Ac(oyl-L-Ala-gamma-D-Glu-L-Lys-D-Ala-D-Ala)-di-trans,octa-cis-undecaprenyl diphosphate + UDP + H(+)</text>
        <dbReference type="Rhea" id="RHEA:23192"/>
        <dbReference type="ChEBI" id="CHEBI:15378"/>
        <dbReference type="ChEBI" id="CHEBI:57705"/>
        <dbReference type="ChEBI" id="CHEBI:58223"/>
        <dbReference type="ChEBI" id="CHEBI:60032"/>
        <dbReference type="ChEBI" id="CHEBI:60033"/>
        <dbReference type="EC" id="2.4.1.227"/>
    </reaction>
</comment>
<dbReference type="EMBL" id="AMYT01000017">
    <property type="protein sequence ID" value="EKU27362.1"/>
    <property type="molecule type" value="Genomic_DNA"/>
</dbReference>
<dbReference type="GO" id="GO:0005975">
    <property type="term" value="P:carbohydrate metabolic process"/>
    <property type="evidence" value="ECO:0007669"/>
    <property type="project" value="InterPro"/>
</dbReference>
<dbReference type="GO" id="GO:0005886">
    <property type="term" value="C:plasma membrane"/>
    <property type="evidence" value="ECO:0007669"/>
    <property type="project" value="UniProtKB-SubCell"/>
</dbReference>
<comment type="similarity">
    <text evidence="10">Belongs to the glycosyltransferase 28 family. MurG subfamily.</text>
</comment>
<comment type="caution">
    <text evidence="13">The sequence shown here is derived from an EMBL/GenBank/DDBJ whole genome shotgun (WGS) entry which is preliminary data.</text>
</comment>
<comment type="subcellular location">
    <subcellularLocation>
        <location evidence="10">Cell membrane</location>
        <topology evidence="10">Peripheral membrane protein</topology>
        <orientation evidence="10">Cytoplasmic side</orientation>
    </subcellularLocation>
</comment>
<keyword evidence="3 10" id="KW-0328">Glycosyltransferase</keyword>
<keyword evidence="8 10" id="KW-0131">Cell cycle</keyword>
<dbReference type="GO" id="GO:0050511">
    <property type="term" value="F:undecaprenyldiphospho-muramoylpentapeptide beta-N-acetylglucosaminyltransferase activity"/>
    <property type="evidence" value="ECO:0007669"/>
    <property type="project" value="UniProtKB-UniRule"/>
</dbReference>
<dbReference type="Pfam" id="PF04101">
    <property type="entry name" value="Glyco_tran_28_C"/>
    <property type="match status" value="1"/>
</dbReference>
<dbReference type="GO" id="GO:0051301">
    <property type="term" value="P:cell division"/>
    <property type="evidence" value="ECO:0007669"/>
    <property type="project" value="UniProtKB-KW"/>
</dbReference>
<evidence type="ECO:0000256" key="5">
    <source>
        <dbReference type="ARBA" id="ARBA00022960"/>
    </source>
</evidence>
<gene>
    <name evidence="10" type="primary">murG</name>
    <name evidence="13" type="ORF">C683_0693</name>
</gene>
<dbReference type="Pfam" id="PF03033">
    <property type="entry name" value="Glyco_transf_28"/>
    <property type="match status" value="1"/>
</dbReference>
<dbReference type="GO" id="GO:0071555">
    <property type="term" value="P:cell wall organization"/>
    <property type="evidence" value="ECO:0007669"/>
    <property type="project" value="UniProtKB-KW"/>
</dbReference>
<dbReference type="STRING" id="1234409.C683_0693"/>
<feature type="binding site" evidence="10">
    <location>
        <position position="196"/>
    </location>
    <ligand>
        <name>UDP-N-acetyl-alpha-D-glucosamine</name>
        <dbReference type="ChEBI" id="CHEBI:57705"/>
    </ligand>
</feature>
<evidence type="ECO:0000256" key="9">
    <source>
        <dbReference type="ARBA" id="ARBA00023316"/>
    </source>
</evidence>
<evidence type="ECO:0000256" key="1">
    <source>
        <dbReference type="ARBA" id="ARBA00022475"/>
    </source>
</evidence>
<dbReference type="eggNOG" id="COG0707">
    <property type="taxonomic scope" value="Bacteria"/>
</dbReference>
<dbReference type="GO" id="GO:0008360">
    <property type="term" value="P:regulation of cell shape"/>
    <property type="evidence" value="ECO:0007669"/>
    <property type="project" value="UniProtKB-KW"/>
</dbReference>
<dbReference type="NCBIfam" id="TIGR01133">
    <property type="entry name" value="murG"/>
    <property type="match status" value="1"/>
</dbReference>
<keyword evidence="5 10" id="KW-0133">Cell shape</keyword>
<dbReference type="CDD" id="cd03785">
    <property type="entry name" value="GT28_MurG"/>
    <property type="match status" value="1"/>
</dbReference>
<comment type="caution">
    <text evidence="10">Lacks conserved residue(s) required for the propagation of feature annotation.</text>
</comment>
<evidence type="ECO:0000313" key="13">
    <source>
        <dbReference type="EMBL" id="EKU27362.1"/>
    </source>
</evidence>
<keyword evidence="14" id="KW-1185">Reference proteome</keyword>
<keyword evidence="4 10" id="KW-0808">Transferase</keyword>
<evidence type="ECO:0000256" key="10">
    <source>
        <dbReference type="HAMAP-Rule" id="MF_00033"/>
    </source>
</evidence>
<dbReference type="Proteomes" id="UP000016057">
    <property type="component" value="Unassembled WGS sequence"/>
</dbReference>
<evidence type="ECO:0000259" key="11">
    <source>
        <dbReference type="Pfam" id="PF03033"/>
    </source>
</evidence>
<keyword evidence="7 10" id="KW-0472">Membrane</keyword>
<keyword evidence="9 10" id="KW-0961">Cell wall biogenesis/degradation</keyword>
<dbReference type="GO" id="GO:0009252">
    <property type="term" value="P:peptidoglycan biosynthetic process"/>
    <property type="evidence" value="ECO:0007669"/>
    <property type="project" value="UniProtKB-UniRule"/>
</dbReference>
<dbReference type="EC" id="2.4.1.227" evidence="10"/>
<protein>
    <recommendedName>
        <fullName evidence="10">UDP-N-acetylglucosamine--N-acetylmuramyl-(pentapeptide) pyrophosphoryl-undecaprenol N-acetylglucosamine transferase</fullName>
        <ecNumber evidence="10">2.4.1.227</ecNumber>
    </recommendedName>
    <alternativeName>
        <fullName evidence="10">Undecaprenyl-PP-MurNAc-pentapeptide-UDPGlcNAc GlcNAc transferase</fullName>
    </alternativeName>
</protein>
<dbReference type="OrthoDB" id="9808936at2"/>
<keyword evidence="6 10" id="KW-0573">Peptidoglycan synthesis</keyword>
<dbReference type="HAMAP" id="MF_00033">
    <property type="entry name" value="MurG"/>
    <property type="match status" value="1"/>
</dbReference>
<keyword evidence="2 10" id="KW-0132">Cell division</keyword>
<evidence type="ECO:0000256" key="4">
    <source>
        <dbReference type="ARBA" id="ARBA00022679"/>
    </source>
</evidence>
<dbReference type="PANTHER" id="PTHR21015:SF22">
    <property type="entry name" value="GLYCOSYLTRANSFERASE"/>
    <property type="match status" value="1"/>
</dbReference>
<keyword evidence="1 10" id="KW-1003">Cell membrane</keyword>
<dbReference type="InterPro" id="IPR007235">
    <property type="entry name" value="Glyco_trans_28_C"/>
</dbReference>
<proteinExistence type="inferred from homology"/>
<evidence type="ECO:0000256" key="7">
    <source>
        <dbReference type="ARBA" id="ARBA00023136"/>
    </source>
</evidence>
<sequence length="363" mass="39963">MKVVVSGGGTGGHIYPALALIHHIQKVDPSTEFLYIGTEKGLEKKIVEKEHIPFKTIEIQGFKRSLSLYNVKTVQLFFKAIKRSKELLEEFQPDVVIGTGGYVCGAVVYAAHKLNIPTMIHEQNSVAGVTNKFLSKYVDKVGICFPEVRTAFPEQKVVFTGNPRGQEVVEIDKEEGVLEQYGLKTGIPTILIFGGSRGALTINNAVLEAIPELVKKDYQVLYVPGNYYYEEVMKKMPQEHPNISVQPYIDQMPEVLVNVELVLARAGATTLAELTALGLPSILVPSPNVTNDHQTKNAKSLVDAGASVLIKDDELNGTSLVQAIDQILLQPDELQKMTLKAKEQGVPDASQRVYEVLQEISHS</sequence>
<feature type="binding site" evidence="10">
    <location>
        <position position="294"/>
    </location>
    <ligand>
        <name>UDP-N-acetyl-alpha-D-glucosamine</name>
        <dbReference type="ChEBI" id="CHEBI:57705"/>
    </ligand>
</feature>
<dbReference type="InterPro" id="IPR006009">
    <property type="entry name" value="GlcNAc_MurG"/>
</dbReference>
<name>K8ZBD2_9ENTE</name>
<dbReference type="Gene3D" id="3.40.50.2000">
    <property type="entry name" value="Glycogen Phosphorylase B"/>
    <property type="match status" value="2"/>
</dbReference>
<reference evidence="13 14" key="1">
    <citation type="journal article" date="2013" name="Genome Announc.">
        <title>Draft Genome Sequence of Catellicoccus marimammalium, a Novel Species Commonly Found in Gull Feces.</title>
        <authorList>
            <person name="Weigand M.R."/>
            <person name="Ryu H."/>
            <person name="Bozcek L."/>
            <person name="Konstantinidis K.T."/>
            <person name="Santo Domingo J.W."/>
        </authorList>
    </citation>
    <scope>NUCLEOTIDE SEQUENCE [LARGE SCALE GENOMIC DNA]</scope>
    <source>
        <strain evidence="13 14">M35/04/3</strain>
    </source>
</reference>
<evidence type="ECO:0000256" key="3">
    <source>
        <dbReference type="ARBA" id="ARBA00022676"/>
    </source>
</evidence>
<dbReference type="SUPFAM" id="SSF53756">
    <property type="entry name" value="UDP-Glycosyltransferase/glycogen phosphorylase"/>
    <property type="match status" value="1"/>
</dbReference>
<dbReference type="InterPro" id="IPR004276">
    <property type="entry name" value="GlycoTrans_28_N"/>
</dbReference>
<organism evidence="13 14">
    <name type="scientific">Catellicoccus marimammalium M35/04/3</name>
    <dbReference type="NCBI Taxonomy" id="1234409"/>
    <lineage>
        <taxon>Bacteria</taxon>
        <taxon>Bacillati</taxon>
        <taxon>Bacillota</taxon>
        <taxon>Bacilli</taxon>
        <taxon>Lactobacillales</taxon>
        <taxon>Enterococcaceae</taxon>
        <taxon>Catellicoccus</taxon>
    </lineage>
</organism>
<accession>K8ZBD2</accession>
<evidence type="ECO:0000313" key="14">
    <source>
        <dbReference type="Proteomes" id="UP000016057"/>
    </source>
</evidence>
<feature type="binding site" evidence="10">
    <location>
        <position position="124"/>
    </location>
    <ligand>
        <name>UDP-N-acetyl-alpha-D-glucosamine</name>
        <dbReference type="ChEBI" id="CHEBI:57705"/>
    </ligand>
</feature>
<feature type="domain" description="Glycosyltransferase family 28 N-terminal" evidence="11">
    <location>
        <begin position="3"/>
        <end position="142"/>
    </location>
</feature>